<keyword evidence="2" id="KW-1185">Reference proteome</keyword>
<name>A0A2V2LKH1_9RHOB</name>
<reference evidence="1 2" key="1">
    <citation type="submission" date="2018-05" db="EMBL/GenBank/DDBJ databases">
        <title>Rhodobacteraceae gen. nov., sp. nov. isolated from sea water.</title>
        <authorList>
            <person name="Ren Y."/>
        </authorList>
    </citation>
    <scope>NUCLEOTIDE SEQUENCE [LARGE SCALE GENOMIC DNA]</scope>
    <source>
        <strain evidence="1 2">TG-679</strain>
    </source>
</reference>
<comment type="caution">
    <text evidence="1">The sequence shown here is derived from an EMBL/GenBank/DDBJ whole genome shotgun (WGS) entry which is preliminary data.</text>
</comment>
<evidence type="ECO:0000313" key="1">
    <source>
        <dbReference type="EMBL" id="PWR04034.1"/>
    </source>
</evidence>
<proteinExistence type="predicted"/>
<dbReference type="OrthoDB" id="9875766at2"/>
<dbReference type="EMBL" id="QGKU01000012">
    <property type="protein sequence ID" value="PWR04034.1"/>
    <property type="molecule type" value="Genomic_DNA"/>
</dbReference>
<evidence type="ECO:0000313" key="2">
    <source>
        <dbReference type="Proteomes" id="UP000245680"/>
    </source>
</evidence>
<sequence length="134" mass="13320">MTDDGKDEDGGAEAMLTVLFSEARATRPGPNAALLERIAADALAAQPHAAAVSGPQRAAGSVQGRLLRVGQAALARWEALAWPAGVAATVLAGVWLGGWADVNGFVSGAGFAQSGLALTLAQGLPGAAGWIGGY</sequence>
<organism evidence="1 2">
    <name type="scientific">Meridianimarinicoccus roseus</name>
    <dbReference type="NCBI Taxonomy" id="2072018"/>
    <lineage>
        <taxon>Bacteria</taxon>
        <taxon>Pseudomonadati</taxon>
        <taxon>Pseudomonadota</taxon>
        <taxon>Alphaproteobacteria</taxon>
        <taxon>Rhodobacterales</taxon>
        <taxon>Paracoccaceae</taxon>
        <taxon>Meridianimarinicoccus</taxon>
    </lineage>
</organism>
<dbReference type="AlphaFoldDB" id="A0A2V2LKH1"/>
<gene>
    <name evidence="1" type="ORF">DKT77_03020</name>
</gene>
<protein>
    <submittedName>
        <fullName evidence="1">Uncharacterized protein</fullName>
    </submittedName>
</protein>
<dbReference type="Proteomes" id="UP000245680">
    <property type="component" value="Unassembled WGS sequence"/>
</dbReference>
<accession>A0A2V2LKH1</accession>
<dbReference type="RefSeq" id="WP_109810263.1">
    <property type="nucleotide sequence ID" value="NZ_QGKU01000012.1"/>
</dbReference>